<dbReference type="GO" id="GO:0046983">
    <property type="term" value="F:protein dimerization activity"/>
    <property type="evidence" value="ECO:0007669"/>
    <property type="project" value="InterPro"/>
</dbReference>
<keyword evidence="5" id="KW-0010">Activator</keyword>
<reference evidence="11" key="1">
    <citation type="submission" date="2025-08" db="UniProtKB">
        <authorList>
            <consortium name="Ensembl"/>
        </authorList>
    </citation>
    <scope>IDENTIFICATION</scope>
</reference>
<dbReference type="InterPro" id="IPR013655">
    <property type="entry name" value="PAS_fold_3"/>
</dbReference>
<dbReference type="SMART" id="SM00091">
    <property type="entry name" value="PAS"/>
    <property type="match status" value="2"/>
</dbReference>
<keyword evidence="4" id="KW-0238">DNA-binding</keyword>
<sequence>KSNDMYAGRKRRKPVPKGVKPTPADGAKSNPSKRHRERLNSELDRLAGLLPFPEDVISSLDKLSILRLSVSFLRTKSFFSAASKNRPSNGVNESSGDSQASGAEDGSIPEGELLLQALNGFVLVVTAEGILFFCSHTIQDYLGFHQTDVMHQSVFELIHTEDQQELRRNLHWALNPPAGLPPSTEPPAEPSSSAVSYDPEQLPPESSSFLERGFICRFRCLLDNSSGFLALNIQGRLKFLHGQNHPPQLALFAIATPLQPPAILEIRTRNMIFRTKHKLDFTPMACDAKGKIVLGYTEAELRVRGSGYQFIHAADMLYCAENHVRMIKTGESGLTVFRLLTKDNRWKWVQANARLVYKNGKPDYIIATQRPLVDEEGGEHLRKRSMHLPFTFATGEAMIYQTGYPLHSFSDSLPKAKGSKSKKSKTDKSFSDDLEPKSLLGALMSQDESVYVCQPDTEPTMSYHSSLFSEQQADSEYGSLLGHDSLHIISNGETARSNRKTNSYDPLLATLDSLSLDGEETCSNSELFSALENLGLNAEDLELLLLDERMMQVELDPNHIPTLSDLLTNNEILSYVHDALENGAESRQPRACPPAVPAAPPSSRQPVVQLSQQMLQHISAGELHLVQFPSHQQLSSFQDHPQLTTNESYVPNGHAALPSNVEVSHMGYSITPAPHAGAAGLNGVTSPDLCDHQSYQLQQIPVPAPCLSQCPTQRSTLELEQLLGLSQPQHSLPPYGVISSGALENSCLLSATNATYIRTCLVPNGNGVAAGNIAVSNPDGLSVLHDPQKYGFFL</sequence>
<feature type="domain" description="PAS" evidence="9">
    <location>
        <begin position="114"/>
        <end position="177"/>
    </location>
</feature>
<dbReference type="SMART" id="SM00086">
    <property type="entry name" value="PAC"/>
    <property type="match status" value="1"/>
</dbReference>
<evidence type="ECO:0000256" key="4">
    <source>
        <dbReference type="ARBA" id="ARBA00023125"/>
    </source>
</evidence>
<dbReference type="PANTHER" id="PTHR10649:SF18">
    <property type="entry name" value="ARYL HYDROCARBON RECEPTOR 1 BETA"/>
    <property type="match status" value="1"/>
</dbReference>
<dbReference type="GO" id="GO:0006805">
    <property type="term" value="P:xenobiotic metabolic process"/>
    <property type="evidence" value="ECO:0007669"/>
    <property type="project" value="InterPro"/>
</dbReference>
<dbReference type="InterPro" id="IPR011598">
    <property type="entry name" value="bHLH_dom"/>
</dbReference>
<dbReference type="GO" id="GO:0005634">
    <property type="term" value="C:nucleus"/>
    <property type="evidence" value="ECO:0007669"/>
    <property type="project" value="UniProtKB-SubCell"/>
</dbReference>
<evidence type="ECO:0000313" key="12">
    <source>
        <dbReference type="Proteomes" id="UP000261620"/>
    </source>
</evidence>
<dbReference type="FunFam" id="4.10.280.10:FF:000041">
    <property type="entry name" value="aryl hydrocarbon receptor repressor"/>
    <property type="match status" value="1"/>
</dbReference>
<name>A0A3Q3WL85_MOLML</name>
<feature type="compositionally biased region" description="Polar residues" evidence="8">
    <location>
        <begin position="83"/>
        <end position="101"/>
    </location>
</feature>
<evidence type="ECO:0000256" key="6">
    <source>
        <dbReference type="ARBA" id="ARBA00023163"/>
    </source>
</evidence>
<feature type="region of interest" description="Disordered" evidence="8">
    <location>
        <begin position="83"/>
        <end position="106"/>
    </location>
</feature>
<keyword evidence="2" id="KW-0677">Repeat</keyword>
<protein>
    <submittedName>
        <fullName evidence="11">Uncharacterized protein</fullName>
    </submittedName>
</protein>
<keyword evidence="6" id="KW-0804">Transcription</keyword>
<feature type="compositionally biased region" description="Pro residues" evidence="8">
    <location>
        <begin position="178"/>
        <end position="189"/>
    </location>
</feature>
<proteinExistence type="predicted"/>
<evidence type="ECO:0000256" key="7">
    <source>
        <dbReference type="ARBA" id="ARBA00023242"/>
    </source>
</evidence>
<dbReference type="Gene3D" id="4.10.280.10">
    <property type="entry name" value="Helix-loop-helix DNA-binding domain"/>
    <property type="match status" value="1"/>
</dbReference>
<dbReference type="PANTHER" id="PTHR10649">
    <property type="entry name" value="ARYL HYDROCARBON RECEPTOR"/>
    <property type="match status" value="1"/>
</dbReference>
<dbReference type="SMART" id="SM00353">
    <property type="entry name" value="HLH"/>
    <property type="match status" value="1"/>
</dbReference>
<organism evidence="11 12">
    <name type="scientific">Mola mola</name>
    <name type="common">Ocean sunfish</name>
    <name type="synonym">Tetraodon mola</name>
    <dbReference type="NCBI Taxonomy" id="94237"/>
    <lineage>
        <taxon>Eukaryota</taxon>
        <taxon>Metazoa</taxon>
        <taxon>Chordata</taxon>
        <taxon>Craniata</taxon>
        <taxon>Vertebrata</taxon>
        <taxon>Euteleostomi</taxon>
        <taxon>Actinopterygii</taxon>
        <taxon>Neopterygii</taxon>
        <taxon>Teleostei</taxon>
        <taxon>Neoteleostei</taxon>
        <taxon>Acanthomorphata</taxon>
        <taxon>Eupercaria</taxon>
        <taxon>Tetraodontiformes</taxon>
        <taxon>Molidae</taxon>
        <taxon>Mola</taxon>
    </lineage>
</organism>
<dbReference type="CDD" id="cd00130">
    <property type="entry name" value="PAS"/>
    <property type="match status" value="2"/>
</dbReference>
<dbReference type="CDD" id="cd19696">
    <property type="entry name" value="bHLH-PAS_AhR_like"/>
    <property type="match status" value="1"/>
</dbReference>
<dbReference type="PROSITE" id="PS50888">
    <property type="entry name" value="BHLH"/>
    <property type="match status" value="1"/>
</dbReference>
<dbReference type="AlphaFoldDB" id="A0A3Q3WL85"/>
<feature type="region of interest" description="Disordered" evidence="8">
    <location>
        <begin position="173"/>
        <end position="204"/>
    </location>
</feature>
<evidence type="ECO:0000256" key="1">
    <source>
        <dbReference type="ARBA" id="ARBA00004123"/>
    </source>
</evidence>
<accession>A0A3Q3WL85</accession>
<keyword evidence="7" id="KW-0539">Nucleus</keyword>
<dbReference type="InterPro" id="IPR013767">
    <property type="entry name" value="PAS_fold"/>
</dbReference>
<evidence type="ECO:0000259" key="10">
    <source>
        <dbReference type="PROSITE" id="PS50888"/>
    </source>
</evidence>
<evidence type="ECO:0000256" key="8">
    <source>
        <dbReference type="SAM" id="MobiDB-lite"/>
    </source>
</evidence>
<dbReference type="Gene3D" id="3.30.450.20">
    <property type="entry name" value="PAS domain"/>
    <property type="match status" value="2"/>
</dbReference>
<feature type="region of interest" description="Disordered" evidence="8">
    <location>
        <begin position="1"/>
        <end position="37"/>
    </location>
</feature>
<dbReference type="Pfam" id="PF00989">
    <property type="entry name" value="PAS"/>
    <property type="match status" value="1"/>
</dbReference>
<dbReference type="InterPro" id="IPR036638">
    <property type="entry name" value="HLH_DNA-bd_sf"/>
</dbReference>
<reference evidence="11" key="2">
    <citation type="submission" date="2025-09" db="UniProtKB">
        <authorList>
            <consortium name="Ensembl"/>
        </authorList>
    </citation>
    <scope>IDENTIFICATION</scope>
</reference>
<dbReference type="FunFam" id="3.30.450.20:FF:000035">
    <property type="entry name" value="Aryl hydrocarbon receptor"/>
    <property type="match status" value="1"/>
</dbReference>
<dbReference type="FunFam" id="3.30.450.20:FF:000019">
    <property type="entry name" value="Aryl hydrocarbon receptor 1"/>
    <property type="match status" value="1"/>
</dbReference>
<evidence type="ECO:0000259" key="9">
    <source>
        <dbReference type="PROSITE" id="PS50112"/>
    </source>
</evidence>
<evidence type="ECO:0000256" key="5">
    <source>
        <dbReference type="ARBA" id="ARBA00023159"/>
    </source>
</evidence>
<dbReference type="Proteomes" id="UP000261620">
    <property type="component" value="Unplaced"/>
</dbReference>
<dbReference type="PROSITE" id="PS50112">
    <property type="entry name" value="PAS"/>
    <property type="match status" value="1"/>
</dbReference>
<dbReference type="SUPFAM" id="SSF47459">
    <property type="entry name" value="HLH, helix-loop-helix DNA-binding domain"/>
    <property type="match status" value="1"/>
</dbReference>
<keyword evidence="3" id="KW-0805">Transcription regulation</keyword>
<evidence type="ECO:0000256" key="2">
    <source>
        <dbReference type="ARBA" id="ARBA00022737"/>
    </source>
</evidence>
<dbReference type="GO" id="GO:0034751">
    <property type="term" value="C:aryl hydrocarbon receptor complex"/>
    <property type="evidence" value="ECO:0007669"/>
    <property type="project" value="TreeGrafter"/>
</dbReference>
<dbReference type="SUPFAM" id="SSF55785">
    <property type="entry name" value="PYP-like sensor domain (PAS domain)"/>
    <property type="match status" value="2"/>
</dbReference>
<evidence type="ECO:0000256" key="3">
    <source>
        <dbReference type="ARBA" id="ARBA00023015"/>
    </source>
</evidence>
<dbReference type="InterPro" id="IPR035965">
    <property type="entry name" value="PAS-like_dom_sf"/>
</dbReference>
<feature type="domain" description="BHLH" evidence="10">
    <location>
        <begin position="23"/>
        <end position="76"/>
    </location>
</feature>
<dbReference type="Ensembl" id="ENSMMOT00000013314.1">
    <property type="protein sequence ID" value="ENSMMOP00000013102.1"/>
    <property type="gene ID" value="ENSMMOG00000010055.1"/>
</dbReference>
<dbReference type="InterPro" id="IPR000014">
    <property type="entry name" value="PAS"/>
</dbReference>
<comment type="subcellular location">
    <subcellularLocation>
        <location evidence="1">Nucleus</location>
    </subcellularLocation>
</comment>
<dbReference type="InterPro" id="IPR001610">
    <property type="entry name" value="PAC"/>
</dbReference>
<dbReference type="GO" id="GO:0004879">
    <property type="term" value="F:nuclear receptor activity"/>
    <property type="evidence" value="ECO:0007669"/>
    <property type="project" value="TreeGrafter"/>
</dbReference>
<evidence type="ECO:0000313" key="11">
    <source>
        <dbReference type="Ensembl" id="ENSMMOP00000013102.1"/>
    </source>
</evidence>
<dbReference type="InterPro" id="IPR039091">
    <property type="entry name" value="AHR/AHRR"/>
</dbReference>
<dbReference type="Pfam" id="PF08447">
    <property type="entry name" value="PAS_3"/>
    <property type="match status" value="1"/>
</dbReference>
<dbReference type="GO" id="GO:0000976">
    <property type="term" value="F:transcription cis-regulatory region binding"/>
    <property type="evidence" value="ECO:0007669"/>
    <property type="project" value="TreeGrafter"/>
</dbReference>
<keyword evidence="12" id="KW-1185">Reference proteome</keyword>